<sequence length="378" mass="41182">MRRRSTDLEALTMHVFPRWAAAAAVVFLFSPAATATAAPPRPGLNSAYLGDWGRGGYVHDANDRGDVVGALNDENVNPQPVLWPRNGAPVRIDVDRGSPAAVNNRGDVVGDNWLWSDGRVRTLADPSRQMRSVDINDQRQATGTIDPDSSGVAQMFLWQDGGFTTFSPPAGMRGYPLGINNRGQVLGYLTDASWSVRHGFVWHAGRMTILKPLGGTVLDPRAINDRGEVVGYSTVAGSEVRHAFLWQAGRMRDLMAGHPTESGLAWDVNNAGEVVGNIGFKAVLWRDGNVVDLAVPGLYTYAREINERGDVAGWATFPDPARNRVFRWRDGRVLFSEDYSTEMGLEVSGIDDRGRVVGLIDDLVVPPRPVRWVAGPSA</sequence>
<dbReference type="RefSeq" id="WP_188124930.1">
    <property type="nucleotide sequence ID" value="NZ_JACHNC010000001.1"/>
</dbReference>
<gene>
    <name evidence="2" type="ORF">BJ964_007364</name>
</gene>
<accession>A0A7W7HMC5</accession>
<protein>
    <submittedName>
        <fullName evidence="2">Putative HAF family extracellular repeat protein</fullName>
    </submittedName>
</protein>
<name>A0A7W7HMC5_9ACTN</name>
<dbReference type="NCBIfam" id="TIGR02913">
    <property type="entry name" value="HAF_rpt"/>
    <property type="match status" value="1"/>
</dbReference>
<dbReference type="EMBL" id="JACHNC010000001">
    <property type="protein sequence ID" value="MBB4753203.1"/>
    <property type="molecule type" value="Genomic_DNA"/>
</dbReference>
<reference evidence="2 3" key="1">
    <citation type="submission" date="2020-08" db="EMBL/GenBank/DDBJ databases">
        <title>Sequencing the genomes of 1000 actinobacteria strains.</title>
        <authorList>
            <person name="Klenk H.-P."/>
        </authorList>
    </citation>
    <scope>NUCLEOTIDE SEQUENCE [LARGE SCALE GENOMIC DNA]</scope>
    <source>
        <strain evidence="2 3">DSM 43150</strain>
    </source>
</reference>
<feature type="chain" id="PRO_5031418458" evidence="1">
    <location>
        <begin position="38"/>
        <end position="378"/>
    </location>
</feature>
<evidence type="ECO:0000313" key="2">
    <source>
        <dbReference type="EMBL" id="MBB4753203.1"/>
    </source>
</evidence>
<comment type="caution">
    <text evidence="2">The sequence shown here is derived from an EMBL/GenBank/DDBJ whole genome shotgun (WGS) entry which is preliminary data.</text>
</comment>
<dbReference type="Proteomes" id="UP000590511">
    <property type="component" value="Unassembled WGS sequence"/>
</dbReference>
<dbReference type="AlphaFoldDB" id="A0A7W7HMC5"/>
<evidence type="ECO:0000256" key="1">
    <source>
        <dbReference type="SAM" id="SignalP"/>
    </source>
</evidence>
<keyword evidence="1" id="KW-0732">Signal</keyword>
<evidence type="ECO:0000313" key="3">
    <source>
        <dbReference type="Proteomes" id="UP000590511"/>
    </source>
</evidence>
<dbReference type="InterPro" id="IPR014262">
    <property type="entry name" value="HAF_rpt"/>
</dbReference>
<feature type="signal peptide" evidence="1">
    <location>
        <begin position="1"/>
        <end position="37"/>
    </location>
</feature>
<proteinExistence type="predicted"/>
<organism evidence="2 3">
    <name type="scientific">Actinoplanes lobatus</name>
    <dbReference type="NCBI Taxonomy" id="113568"/>
    <lineage>
        <taxon>Bacteria</taxon>
        <taxon>Bacillati</taxon>
        <taxon>Actinomycetota</taxon>
        <taxon>Actinomycetes</taxon>
        <taxon>Micromonosporales</taxon>
        <taxon>Micromonosporaceae</taxon>
        <taxon>Actinoplanes</taxon>
    </lineage>
</organism>